<organism evidence="1 2">
    <name type="scientific">Dreissena polymorpha</name>
    <name type="common">Zebra mussel</name>
    <name type="synonym">Mytilus polymorpha</name>
    <dbReference type="NCBI Taxonomy" id="45954"/>
    <lineage>
        <taxon>Eukaryota</taxon>
        <taxon>Metazoa</taxon>
        <taxon>Spiralia</taxon>
        <taxon>Lophotrochozoa</taxon>
        <taxon>Mollusca</taxon>
        <taxon>Bivalvia</taxon>
        <taxon>Autobranchia</taxon>
        <taxon>Heteroconchia</taxon>
        <taxon>Euheterodonta</taxon>
        <taxon>Imparidentia</taxon>
        <taxon>Neoheterodontei</taxon>
        <taxon>Myida</taxon>
        <taxon>Dreissenoidea</taxon>
        <taxon>Dreissenidae</taxon>
        <taxon>Dreissena</taxon>
    </lineage>
</organism>
<reference evidence="1" key="1">
    <citation type="journal article" date="2019" name="bioRxiv">
        <title>The Genome of the Zebra Mussel, Dreissena polymorpha: A Resource for Invasive Species Research.</title>
        <authorList>
            <person name="McCartney M.A."/>
            <person name="Auch B."/>
            <person name="Kono T."/>
            <person name="Mallez S."/>
            <person name="Zhang Y."/>
            <person name="Obille A."/>
            <person name="Becker A."/>
            <person name="Abrahante J.E."/>
            <person name="Garbe J."/>
            <person name="Badalamenti J.P."/>
            <person name="Herman A."/>
            <person name="Mangelson H."/>
            <person name="Liachko I."/>
            <person name="Sullivan S."/>
            <person name="Sone E.D."/>
            <person name="Koren S."/>
            <person name="Silverstein K.A.T."/>
            <person name="Beckman K.B."/>
            <person name="Gohl D.M."/>
        </authorList>
    </citation>
    <scope>NUCLEOTIDE SEQUENCE</scope>
    <source>
        <strain evidence="1">Duluth1</strain>
        <tissue evidence="1">Whole animal</tissue>
    </source>
</reference>
<protein>
    <submittedName>
        <fullName evidence="1">Uncharacterized protein</fullName>
    </submittedName>
</protein>
<comment type="caution">
    <text evidence="1">The sequence shown here is derived from an EMBL/GenBank/DDBJ whole genome shotgun (WGS) entry which is preliminary data.</text>
</comment>
<evidence type="ECO:0000313" key="2">
    <source>
        <dbReference type="Proteomes" id="UP000828390"/>
    </source>
</evidence>
<sequence>MSEALDDSGADKETVLERRRTYLLRELIEQIKYQLEGQNVECFHFGSQSEATTTPGLQSDIDFLGSYHQFNIMTIWEDWKASMDNLLMLRDDTIPPQQYLLQVIEKKTPEPVTSLINDEFVAKDTGQVLLSAEKCKQRIEYEHKVKTCGDVTKNGPSVSFFT</sequence>
<name>A0A9D4I7X9_DREPO</name>
<keyword evidence="2" id="KW-1185">Reference proteome</keyword>
<reference evidence="1" key="2">
    <citation type="submission" date="2020-11" db="EMBL/GenBank/DDBJ databases">
        <authorList>
            <person name="McCartney M.A."/>
            <person name="Auch B."/>
            <person name="Kono T."/>
            <person name="Mallez S."/>
            <person name="Becker A."/>
            <person name="Gohl D.M."/>
            <person name="Silverstein K.A.T."/>
            <person name="Koren S."/>
            <person name="Bechman K.B."/>
            <person name="Herman A."/>
            <person name="Abrahante J.E."/>
            <person name="Garbe J."/>
        </authorList>
    </citation>
    <scope>NUCLEOTIDE SEQUENCE</scope>
    <source>
        <strain evidence="1">Duluth1</strain>
        <tissue evidence="1">Whole animal</tissue>
    </source>
</reference>
<proteinExistence type="predicted"/>
<dbReference type="Proteomes" id="UP000828390">
    <property type="component" value="Unassembled WGS sequence"/>
</dbReference>
<evidence type="ECO:0000313" key="1">
    <source>
        <dbReference type="EMBL" id="KAH3749982.1"/>
    </source>
</evidence>
<gene>
    <name evidence="1" type="ORF">DPMN_184498</name>
</gene>
<dbReference type="EMBL" id="JAIWYP010000010">
    <property type="protein sequence ID" value="KAH3749982.1"/>
    <property type="molecule type" value="Genomic_DNA"/>
</dbReference>
<accession>A0A9D4I7X9</accession>
<dbReference type="AlphaFoldDB" id="A0A9D4I7X9"/>